<sequence length="234" mass="27431">MNSSWMLQEAQNWLAEKLQFTVNLSSLKSKMVSIFLILMEIYFVFELELPNLIAQNISNERNALIMKAQLQNTDPLSKKNFKKSATLILTFFNEDEYIYQNEEDIEVFEQYNRVTVAQIIDNARESCENYRFCTALLYFYFTNTITNQLTNGFIGSFPYLRLYQAKQASQRGIFTSYGQGQMMQLSCNSYKQQGVNQIFPLDGILQQQSAKFQTFSNQLQQDMVQQLQFRKTQN</sequence>
<accession>A0A8S1X9F2</accession>
<name>A0A8S1X9F2_PAROT</name>
<protein>
    <submittedName>
        <fullName evidence="1">Uncharacterized protein</fullName>
    </submittedName>
</protein>
<dbReference type="Proteomes" id="UP000683925">
    <property type="component" value="Unassembled WGS sequence"/>
</dbReference>
<proteinExistence type="predicted"/>
<dbReference type="AlphaFoldDB" id="A0A8S1X9F2"/>
<evidence type="ECO:0000313" key="1">
    <source>
        <dbReference type="EMBL" id="CAD8197689.1"/>
    </source>
</evidence>
<comment type="caution">
    <text evidence="1">The sequence shown here is derived from an EMBL/GenBank/DDBJ whole genome shotgun (WGS) entry which is preliminary data.</text>
</comment>
<dbReference type="EMBL" id="CAJJDP010000115">
    <property type="protein sequence ID" value="CAD8197689.1"/>
    <property type="molecule type" value="Genomic_DNA"/>
</dbReference>
<organism evidence="1 2">
    <name type="scientific">Paramecium octaurelia</name>
    <dbReference type="NCBI Taxonomy" id="43137"/>
    <lineage>
        <taxon>Eukaryota</taxon>
        <taxon>Sar</taxon>
        <taxon>Alveolata</taxon>
        <taxon>Ciliophora</taxon>
        <taxon>Intramacronucleata</taxon>
        <taxon>Oligohymenophorea</taxon>
        <taxon>Peniculida</taxon>
        <taxon>Parameciidae</taxon>
        <taxon>Paramecium</taxon>
    </lineage>
</organism>
<evidence type="ECO:0000313" key="2">
    <source>
        <dbReference type="Proteomes" id="UP000683925"/>
    </source>
</evidence>
<reference evidence="1" key="1">
    <citation type="submission" date="2021-01" db="EMBL/GenBank/DDBJ databases">
        <authorList>
            <consortium name="Genoscope - CEA"/>
            <person name="William W."/>
        </authorList>
    </citation>
    <scope>NUCLEOTIDE SEQUENCE</scope>
</reference>
<gene>
    <name evidence="1" type="ORF">POCTA_138.1.T1150011</name>
</gene>
<keyword evidence="2" id="KW-1185">Reference proteome</keyword>